<evidence type="ECO:0000313" key="2">
    <source>
        <dbReference type="Proteomes" id="UP000627838"/>
    </source>
</evidence>
<dbReference type="EMBL" id="JADBDZ010000001">
    <property type="protein sequence ID" value="MBE1530363.1"/>
    <property type="molecule type" value="Genomic_DNA"/>
</dbReference>
<reference evidence="1 2" key="1">
    <citation type="submission" date="2020-10" db="EMBL/GenBank/DDBJ databases">
        <title>Sequencing the genomes of 1000 actinobacteria strains.</title>
        <authorList>
            <person name="Klenk H.-P."/>
        </authorList>
    </citation>
    <scope>NUCLEOTIDE SEQUENCE [LARGE SCALE GENOMIC DNA]</scope>
    <source>
        <strain evidence="1 2">DSM 46744</strain>
    </source>
</reference>
<sequence length="91" mass="10035">MTKDTQQPQPAPANADDEQLIEWLRADFPGHRIWRGHDRDGRPGGWVATLHDPAAGVEPTVIRTDAAALRKALTEEAQKARQPGRSTGSWT</sequence>
<gene>
    <name evidence="1" type="ORF">H4W34_000196</name>
</gene>
<comment type="caution">
    <text evidence="1">The sequence shown here is derived from an EMBL/GenBank/DDBJ whole genome shotgun (WGS) entry which is preliminary data.</text>
</comment>
<organism evidence="1 2">
    <name type="scientific">Actinomadura algeriensis</name>
    <dbReference type="NCBI Taxonomy" id="1679523"/>
    <lineage>
        <taxon>Bacteria</taxon>
        <taxon>Bacillati</taxon>
        <taxon>Actinomycetota</taxon>
        <taxon>Actinomycetes</taxon>
        <taxon>Streptosporangiales</taxon>
        <taxon>Thermomonosporaceae</taxon>
        <taxon>Actinomadura</taxon>
    </lineage>
</organism>
<keyword evidence="2" id="KW-1185">Reference proteome</keyword>
<name>A0ABR9JII2_9ACTN</name>
<proteinExistence type="predicted"/>
<dbReference type="Proteomes" id="UP000627838">
    <property type="component" value="Unassembled WGS sequence"/>
</dbReference>
<dbReference type="RefSeq" id="WP_192757376.1">
    <property type="nucleotide sequence ID" value="NZ_JADBDZ010000001.1"/>
</dbReference>
<evidence type="ECO:0000313" key="1">
    <source>
        <dbReference type="EMBL" id="MBE1530363.1"/>
    </source>
</evidence>
<protein>
    <submittedName>
        <fullName evidence="1">Uncharacterized protein</fullName>
    </submittedName>
</protein>
<accession>A0ABR9JII2</accession>